<evidence type="ECO:0000256" key="4">
    <source>
        <dbReference type="ARBA" id="ARBA00023125"/>
    </source>
</evidence>
<comment type="caution">
    <text evidence="8">The sequence shown here is derived from an EMBL/GenBank/DDBJ whole genome shotgun (WGS) entry which is preliminary data.</text>
</comment>
<reference evidence="8 9" key="1">
    <citation type="journal article" date="2014" name="Int. J. Syst. Evol. Microbiol.">
        <title>Complete genome sequence of Corynebacterium casei LMG S-19264T (=DSM 44701T), isolated from a smear-ripened cheese.</title>
        <authorList>
            <consortium name="US DOE Joint Genome Institute (JGI-PGF)"/>
            <person name="Walter F."/>
            <person name="Albersmeier A."/>
            <person name="Kalinowski J."/>
            <person name="Ruckert C."/>
        </authorList>
    </citation>
    <scope>NUCLEOTIDE SEQUENCE [LARGE SCALE GENOMIC DNA]</scope>
    <source>
        <strain evidence="8 9">CGMCC 1.15896</strain>
    </source>
</reference>
<dbReference type="GO" id="GO:0015074">
    <property type="term" value="P:DNA integration"/>
    <property type="evidence" value="ECO:0007669"/>
    <property type="project" value="UniProtKB-KW"/>
</dbReference>
<dbReference type="OrthoDB" id="9800103at2"/>
<keyword evidence="4" id="KW-0238">DNA-binding</keyword>
<dbReference type="GO" id="GO:0000150">
    <property type="term" value="F:DNA strand exchange activity"/>
    <property type="evidence" value="ECO:0007669"/>
    <property type="project" value="UniProtKB-KW"/>
</dbReference>
<dbReference type="Proteomes" id="UP000596977">
    <property type="component" value="Unassembled WGS sequence"/>
</dbReference>
<dbReference type="Gene3D" id="1.10.10.60">
    <property type="entry name" value="Homeodomain-like"/>
    <property type="match status" value="1"/>
</dbReference>
<accession>A0A916W4I4</accession>
<name>A0A916W4I4_9HYPH</name>
<dbReference type="Pfam" id="PF02796">
    <property type="entry name" value="HTH_7"/>
    <property type="match status" value="1"/>
</dbReference>
<dbReference type="InterPro" id="IPR009057">
    <property type="entry name" value="Homeodomain-like_sf"/>
</dbReference>
<dbReference type="GO" id="GO:0003677">
    <property type="term" value="F:DNA binding"/>
    <property type="evidence" value="ECO:0007669"/>
    <property type="project" value="UniProtKB-KW"/>
</dbReference>
<feature type="active site" description="O-(5'-phospho-DNA)-serine intermediate" evidence="6">
    <location>
        <position position="9"/>
    </location>
</feature>
<feature type="domain" description="Resolvase/invertase-type recombinase catalytic" evidence="7">
    <location>
        <begin position="1"/>
        <end position="138"/>
    </location>
</feature>
<dbReference type="AlphaFoldDB" id="A0A916W4I4"/>
<dbReference type="Pfam" id="PF00239">
    <property type="entry name" value="Resolvase"/>
    <property type="match status" value="1"/>
</dbReference>
<sequence>MLVGYMRVSTSDDRQSVDLQRDALIAAGVDERHLHEDRLSGSKADRPGLKRCLEDLRAGDVLIVWKLDRLGRSLPHLVQIIEDLKERGIGFRSLTEQMDTTSVHGEFLFALFGALAQYERALIRERVNAGLAAARRRGRKLGRPKRINDEMLVAIKAALDAGSTKSAVARSFGISRSTLNDALSRGSE</sequence>
<evidence type="ECO:0000313" key="9">
    <source>
        <dbReference type="Proteomes" id="UP000596977"/>
    </source>
</evidence>
<dbReference type="PANTHER" id="PTHR30461">
    <property type="entry name" value="DNA-INVERTASE FROM LAMBDOID PROPHAGE"/>
    <property type="match status" value="1"/>
</dbReference>
<evidence type="ECO:0000256" key="3">
    <source>
        <dbReference type="ARBA" id="ARBA00023100"/>
    </source>
</evidence>
<dbReference type="Gene3D" id="3.40.50.1390">
    <property type="entry name" value="Resolvase, N-terminal catalytic domain"/>
    <property type="match status" value="1"/>
</dbReference>
<organism evidence="8 9">
    <name type="scientific">Pelagibacterium lentulum</name>
    <dbReference type="NCBI Taxonomy" id="2029865"/>
    <lineage>
        <taxon>Bacteria</taxon>
        <taxon>Pseudomonadati</taxon>
        <taxon>Pseudomonadota</taxon>
        <taxon>Alphaproteobacteria</taxon>
        <taxon>Hyphomicrobiales</taxon>
        <taxon>Devosiaceae</taxon>
        <taxon>Pelagibacterium</taxon>
    </lineage>
</organism>
<dbReference type="SMART" id="SM00857">
    <property type="entry name" value="Resolvase"/>
    <property type="match status" value="1"/>
</dbReference>
<dbReference type="CDD" id="cd00569">
    <property type="entry name" value="HTH_Hin_like"/>
    <property type="match status" value="1"/>
</dbReference>
<dbReference type="InterPro" id="IPR006120">
    <property type="entry name" value="Resolvase_HTH_dom"/>
</dbReference>
<dbReference type="PANTHER" id="PTHR30461:SF2">
    <property type="entry name" value="SERINE RECOMBINASE PINE-RELATED"/>
    <property type="match status" value="1"/>
</dbReference>
<keyword evidence="5" id="KW-0233">DNA recombination</keyword>
<dbReference type="InterPro" id="IPR006118">
    <property type="entry name" value="Recombinase_CS"/>
</dbReference>
<dbReference type="SUPFAM" id="SSF53041">
    <property type="entry name" value="Resolvase-like"/>
    <property type="match status" value="1"/>
</dbReference>
<evidence type="ECO:0000256" key="2">
    <source>
        <dbReference type="ARBA" id="ARBA00022908"/>
    </source>
</evidence>
<dbReference type="InterPro" id="IPR050639">
    <property type="entry name" value="SSR_resolvase"/>
</dbReference>
<proteinExistence type="inferred from homology"/>
<keyword evidence="3" id="KW-0230">DNA invertase</keyword>
<evidence type="ECO:0000256" key="1">
    <source>
        <dbReference type="ARBA" id="ARBA00009913"/>
    </source>
</evidence>
<protein>
    <submittedName>
        <fullName evidence="8">TniR protein</fullName>
    </submittedName>
</protein>
<evidence type="ECO:0000259" key="7">
    <source>
        <dbReference type="PROSITE" id="PS51736"/>
    </source>
</evidence>
<comment type="similarity">
    <text evidence="1">Belongs to the site-specific recombinase resolvase family.</text>
</comment>
<dbReference type="PROSITE" id="PS51736">
    <property type="entry name" value="RECOMBINASES_3"/>
    <property type="match status" value="1"/>
</dbReference>
<evidence type="ECO:0000313" key="8">
    <source>
        <dbReference type="EMBL" id="GGA65274.1"/>
    </source>
</evidence>
<dbReference type="InterPro" id="IPR036162">
    <property type="entry name" value="Resolvase-like_N_sf"/>
</dbReference>
<dbReference type="SUPFAM" id="SSF46689">
    <property type="entry name" value="Homeodomain-like"/>
    <property type="match status" value="1"/>
</dbReference>
<dbReference type="FunFam" id="3.40.50.1390:FF:000001">
    <property type="entry name" value="DNA recombinase"/>
    <property type="match status" value="1"/>
</dbReference>
<keyword evidence="9" id="KW-1185">Reference proteome</keyword>
<keyword evidence="2" id="KW-0229">DNA integration</keyword>
<evidence type="ECO:0000256" key="6">
    <source>
        <dbReference type="PIRSR" id="PIRSR606118-50"/>
    </source>
</evidence>
<dbReference type="InterPro" id="IPR006119">
    <property type="entry name" value="Resolv_N"/>
</dbReference>
<dbReference type="PROSITE" id="PS00398">
    <property type="entry name" value="RECOMBINASES_2"/>
    <property type="match status" value="1"/>
</dbReference>
<evidence type="ECO:0000256" key="5">
    <source>
        <dbReference type="ARBA" id="ARBA00023172"/>
    </source>
</evidence>
<dbReference type="EMBL" id="BMKB01000014">
    <property type="protein sequence ID" value="GGA65274.1"/>
    <property type="molecule type" value="Genomic_DNA"/>
</dbReference>
<dbReference type="CDD" id="cd03768">
    <property type="entry name" value="SR_ResInv"/>
    <property type="match status" value="1"/>
</dbReference>
<gene>
    <name evidence="8" type="ORF">GCM10011499_39660</name>
</gene>